<proteinExistence type="predicted"/>
<name>D5BAY4_ZUNPS</name>
<protein>
    <submittedName>
        <fullName evidence="1">Uncharacterized protein</fullName>
    </submittedName>
</protein>
<dbReference type="Proteomes" id="UP000001654">
    <property type="component" value="Chromosome"/>
</dbReference>
<dbReference type="AlphaFoldDB" id="D5BAY4"/>
<evidence type="ECO:0000313" key="1">
    <source>
        <dbReference type="EMBL" id="ADF52497.1"/>
    </source>
</evidence>
<dbReference type="STRING" id="655815.ZPR_2172"/>
<dbReference type="Gene3D" id="2.180.10.10">
    <property type="entry name" value="RHS repeat-associated core"/>
    <property type="match status" value="1"/>
</dbReference>
<gene>
    <name evidence="1" type="ordered locus">ZPR_2172</name>
</gene>
<accession>D5BAY4</accession>
<dbReference type="NCBIfam" id="TIGR03696">
    <property type="entry name" value="Rhs_assc_core"/>
    <property type="match status" value="1"/>
</dbReference>
<dbReference type="KEGG" id="zpr:ZPR_2172"/>
<evidence type="ECO:0000313" key="2">
    <source>
        <dbReference type="Proteomes" id="UP000001654"/>
    </source>
</evidence>
<reference evidence="1 2" key="1">
    <citation type="journal article" date="2010" name="BMC Genomics">
        <title>The complete genome of Zunongwangia profunda SM-A87 reveals its adaptation to the deep-sea environment and ecological role in sedimentary organic nitrogen degradation.</title>
        <authorList>
            <person name="Qin Q.L."/>
            <person name="Zhang X.Y."/>
            <person name="Wang X.M."/>
            <person name="Liu G.M."/>
            <person name="Chen X.L."/>
            <person name="Xie B.B."/>
            <person name="Dang H.Y."/>
            <person name="Zhou B.C."/>
            <person name="Yu J."/>
            <person name="Zhang Y.Z."/>
        </authorList>
    </citation>
    <scope>NUCLEOTIDE SEQUENCE [LARGE SCALE GENOMIC DNA]</scope>
    <source>
        <strain evidence="2">DSM 18752 / CCTCC AB 206139 / SM-A87</strain>
    </source>
</reference>
<keyword evidence="2" id="KW-1185">Reference proteome</keyword>
<dbReference type="RefSeq" id="WP_013071600.1">
    <property type="nucleotide sequence ID" value="NC_014041.1"/>
</dbReference>
<dbReference type="InterPro" id="IPR022385">
    <property type="entry name" value="Rhs_assc_core"/>
</dbReference>
<sequence length="142" mass="16557">MGNQSEYRYKYQGREKDAETGMEAFELRIYDNRIGRWISTDPEGEFYDIIEYEGGSLDGTTDFVVNPYIKESFNFFEDNDLLLEATIKRVGIGEWKYSSEAIIPGHYEELLPIPPLWKASKYFNWGEYLVELNLLVLGDINS</sequence>
<organism evidence="1 2">
    <name type="scientific">Zunongwangia profunda (strain DSM 18752 / CCTCC AB 206139 / SM-A87)</name>
    <name type="common">Wangia profunda</name>
    <dbReference type="NCBI Taxonomy" id="655815"/>
    <lineage>
        <taxon>Bacteria</taxon>
        <taxon>Pseudomonadati</taxon>
        <taxon>Bacteroidota</taxon>
        <taxon>Flavobacteriia</taxon>
        <taxon>Flavobacteriales</taxon>
        <taxon>Flavobacteriaceae</taxon>
        <taxon>Zunongwangia</taxon>
    </lineage>
</organism>
<dbReference type="EMBL" id="CP001650">
    <property type="protein sequence ID" value="ADF52497.1"/>
    <property type="molecule type" value="Genomic_DNA"/>
</dbReference>
<dbReference type="HOGENOM" id="CLU_1815104_0_0_10"/>